<organism evidence="5 6">
    <name type="scientific">Sporobacter termitidis DSM 10068</name>
    <dbReference type="NCBI Taxonomy" id="1123282"/>
    <lineage>
        <taxon>Bacteria</taxon>
        <taxon>Bacillati</taxon>
        <taxon>Bacillota</taxon>
        <taxon>Clostridia</taxon>
        <taxon>Eubacteriales</taxon>
        <taxon>Oscillospiraceae</taxon>
        <taxon>Sporobacter</taxon>
    </lineage>
</organism>
<dbReference type="STRING" id="1123282.SAMN02745823_01897"/>
<feature type="domain" description="Phosphomevalonate dehydratase large subunit-like" evidence="3">
    <location>
        <begin position="6"/>
        <end position="424"/>
    </location>
</feature>
<evidence type="ECO:0000256" key="1">
    <source>
        <dbReference type="ARBA" id="ARBA00023004"/>
    </source>
</evidence>
<dbReference type="EMBL" id="FQXV01000014">
    <property type="protein sequence ID" value="SHI20321.1"/>
    <property type="molecule type" value="Genomic_DNA"/>
</dbReference>
<keyword evidence="1" id="KW-0408">Iron</keyword>
<accession>A0A1M5Z7Z5</accession>
<evidence type="ECO:0000313" key="6">
    <source>
        <dbReference type="Proteomes" id="UP000183995"/>
    </source>
</evidence>
<dbReference type="Proteomes" id="UP000183995">
    <property type="component" value="Unassembled WGS sequence"/>
</dbReference>
<dbReference type="AlphaFoldDB" id="A0A1M5Z7Z5"/>
<dbReference type="GO" id="GO:0016829">
    <property type="term" value="F:lyase activity"/>
    <property type="evidence" value="ECO:0007669"/>
    <property type="project" value="UniProtKB-KW"/>
</dbReference>
<dbReference type="PANTHER" id="PTHR36577">
    <property type="entry name" value="DUF521 DOMAIN PROTEIN (AFU_ORTHOLOGUE AFUA_6G00490)"/>
    <property type="match status" value="1"/>
</dbReference>
<name>A0A1M5Z7Z5_9FIRM</name>
<proteinExistence type="predicted"/>
<reference evidence="5 6" key="1">
    <citation type="submission" date="2016-11" db="EMBL/GenBank/DDBJ databases">
        <authorList>
            <person name="Jaros S."/>
            <person name="Januszkiewicz K."/>
            <person name="Wedrychowicz H."/>
        </authorList>
    </citation>
    <scope>NUCLEOTIDE SEQUENCE [LARGE SCALE GENOMIC DNA]</scope>
    <source>
        <strain evidence="5 6">DSM 10068</strain>
    </source>
</reference>
<dbReference type="OrthoDB" id="1550274at2"/>
<dbReference type="RefSeq" id="WP_073078107.1">
    <property type="nucleotide sequence ID" value="NZ_FQXV01000005.1"/>
</dbReference>
<dbReference type="PANTHER" id="PTHR36577:SF3">
    <property type="entry name" value="DUF521 DOMAIN PROTEIN (AFU_ORTHOLOGUE AFUA_6G00490)"/>
    <property type="match status" value="1"/>
</dbReference>
<gene>
    <name evidence="4" type="ORF">SAMN02745823_01897</name>
    <name evidence="5" type="ORF">SAMN02745823_03373</name>
</gene>
<protein>
    <submittedName>
        <fullName evidence="5">Predicted aconitase subunit 1</fullName>
    </submittedName>
</protein>
<dbReference type="EMBL" id="FQXV01000005">
    <property type="protein sequence ID" value="SHI00297.1"/>
    <property type="molecule type" value="Genomic_DNA"/>
</dbReference>
<dbReference type="Pfam" id="PF04412">
    <property type="entry name" value="AcnX"/>
    <property type="match status" value="1"/>
</dbReference>
<keyword evidence="2" id="KW-0456">Lyase</keyword>
<evidence type="ECO:0000313" key="5">
    <source>
        <dbReference type="EMBL" id="SHI20321.1"/>
    </source>
</evidence>
<evidence type="ECO:0000313" key="4">
    <source>
        <dbReference type="EMBL" id="SHI00297.1"/>
    </source>
</evidence>
<evidence type="ECO:0000256" key="2">
    <source>
        <dbReference type="ARBA" id="ARBA00023239"/>
    </source>
</evidence>
<dbReference type="InterPro" id="IPR007506">
    <property type="entry name" value="PMDh-L-like_dom"/>
</dbReference>
<keyword evidence="6" id="KW-1185">Reference proteome</keyword>
<sequence length="437" mass="48284">MGTAVKLTDEEKRVLDGGDGAIPQVCMQYLVEMCEIAGAEKLVDLDGTGDLHTPGNQLSPFYGFSLEELEKLAASGAYFKIPTFANKSPFPEQAPIHGWENCNICSYQNRDNRQDDPAFHEKALHEDFFRLYRKMGMMTSHSCANYLTMTYLPSVGQHCSWFESSQIPYCNAVLGARTNFDGTFATCFLGKAPYYGMHITENRYGTVLVKTDRLIQTDMEWDVFGFAVGADVACEVPVLTGTGKPTTTQYQKLNSAIHTGGGVSMYHIPGSTPEAPTLEWALGGKKPKRETLIGETELKKAYDTLNFHTSDNVDMVYLGCPHLNIVDVMLLARKLEGKRCRIPLWIMTAPWLYDVAKNLGYAKVLADAGALLMSGACLAAMGAVPEGVRNLAVDTAKQAYYITGCYPDDENRLQVCYGSTDDCIDAALTGRWHGEWR</sequence>
<evidence type="ECO:0000259" key="3">
    <source>
        <dbReference type="Pfam" id="PF04412"/>
    </source>
</evidence>